<evidence type="ECO:0000256" key="1">
    <source>
        <dbReference type="ARBA" id="ARBA00022737"/>
    </source>
</evidence>
<dbReference type="Pfam" id="PF13432">
    <property type="entry name" value="TPR_16"/>
    <property type="match status" value="3"/>
</dbReference>
<dbReference type="EMBL" id="DVHU01000046">
    <property type="protein sequence ID" value="HIR92802.1"/>
    <property type="molecule type" value="Genomic_DNA"/>
</dbReference>
<evidence type="ECO:0000313" key="4">
    <source>
        <dbReference type="EMBL" id="HIR92802.1"/>
    </source>
</evidence>
<accession>A0A9D1JG22</accession>
<gene>
    <name evidence="4" type="ORF">IAB98_05235</name>
</gene>
<dbReference type="InterPro" id="IPR050498">
    <property type="entry name" value="Ycf3"/>
</dbReference>
<comment type="caution">
    <text evidence="4">The sequence shown here is derived from an EMBL/GenBank/DDBJ whole genome shotgun (WGS) entry which is preliminary data.</text>
</comment>
<sequence>MRKRGLCLACLLLVLGGCGFGEIKSTYQKGLEALEAGEYETAVSSMDQAIQEEYRLPEAYRAKGIASIALGDYPAAIAALQRSLNALDMSNESFERDTLYYLAEARNAYGEPAKALEVYGEILSRREEWQAYYLRGETYFKLGRYQEAAADFTSAVANSEDYELYFQIYQLYAGTSRENDGTVYLEKALEIPNSTAEGYYNRGRAYYYMKEYEKAEQELKEAMNQESPEAMLLLGKVYLVKKDTDSARAMYQQALQREDQKAQAYNGLALCDMAEENYDAALDNIQKGLAQEGADRQPLLFNEIVAYEHKLDFAMAKEKMEDYLALYPDDEAAQREAQFLESR</sequence>
<dbReference type="Proteomes" id="UP000886841">
    <property type="component" value="Unassembled WGS sequence"/>
</dbReference>
<dbReference type="Gene3D" id="1.25.40.10">
    <property type="entry name" value="Tetratricopeptide repeat domain"/>
    <property type="match status" value="3"/>
</dbReference>
<evidence type="ECO:0000256" key="3">
    <source>
        <dbReference type="PROSITE-ProRule" id="PRU00339"/>
    </source>
</evidence>
<dbReference type="PROSITE" id="PS51257">
    <property type="entry name" value="PROKAR_LIPOPROTEIN"/>
    <property type="match status" value="1"/>
</dbReference>
<dbReference type="InterPro" id="IPR011990">
    <property type="entry name" value="TPR-like_helical_dom_sf"/>
</dbReference>
<reference evidence="4" key="2">
    <citation type="journal article" date="2021" name="PeerJ">
        <title>Extensive microbial diversity within the chicken gut microbiome revealed by metagenomics and culture.</title>
        <authorList>
            <person name="Gilroy R."/>
            <person name="Ravi A."/>
            <person name="Getino M."/>
            <person name="Pursley I."/>
            <person name="Horton D.L."/>
            <person name="Alikhan N.F."/>
            <person name="Baker D."/>
            <person name="Gharbi K."/>
            <person name="Hall N."/>
            <person name="Watson M."/>
            <person name="Adriaenssens E.M."/>
            <person name="Foster-Nyarko E."/>
            <person name="Jarju S."/>
            <person name="Secka A."/>
            <person name="Antonio M."/>
            <person name="Oren A."/>
            <person name="Chaudhuri R.R."/>
            <person name="La Ragione R."/>
            <person name="Hildebrand F."/>
            <person name="Pallen M.J."/>
        </authorList>
    </citation>
    <scope>NUCLEOTIDE SEQUENCE</scope>
    <source>
        <strain evidence="4">ChiSxjej1B13-7041</strain>
    </source>
</reference>
<reference evidence="4" key="1">
    <citation type="submission" date="2020-10" db="EMBL/GenBank/DDBJ databases">
        <authorList>
            <person name="Gilroy R."/>
        </authorList>
    </citation>
    <scope>NUCLEOTIDE SEQUENCE</scope>
    <source>
        <strain evidence="4">ChiSxjej1B13-7041</strain>
    </source>
</reference>
<feature type="repeat" description="TPR" evidence="3">
    <location>
        <begin position="129"/>
        <end position="162"/>
    </location>
</feature>
<feature type="repeat" description="TPR" evidence="3">
    <location>
        <begin position="196"/>
        <end position="229"/>
    </location>
</feature>
<evidence type="ECO:0000256" key="2">
    <source>
        <dbReference type="ARBA" id="ARBA00022803"/>
    </source>
</evidence>
<organism evidence="4 5">
    <name type="scientific">Candidatus Egerieimonas intestinavium</name>
    <dbReference type="NCBI Taxonomy" id="2840777"/>
    <lineage>
        <taxon>Bacteria</taxon>
        <taxon>Bacillati</taxon>
        <taxon>Bacillota</taxon>
        <taxon>Clostridia</taxon>
        <taxon>Lachnospirales</taxon>
        <taxon>Lachnospiraceae</taxon>
        <taxon>Lachnospiraceae incertae sedis</taxon>
        <taxon>Candidatus Egerieimonas</taxon>
    </lineage>
</organism>
<dbReference type="PANTHER" id="PTHR44858">
    <property type="entry name" value="TETRATRICOPEPTIDE REPEAT PROTEIN 6"/>
    <property type="match status" value="1"/>
</dbReference>
<proteinExistence type="predicted"/>
<dbReference type="SUPFAM" id="SSF81901">
    <property type="entry name" value="HCP-like"/>
    <property type="match status" value="1"/>
</dbReference>
<name>A0A9D1JG22_9FIRM</name>
<evidence type="ECO:0000313" key="5">
    <source>
        <dbReference type="Proteomes" id="UP000886841"/>
    </source>
</evidence>
<dbReference type="InterPro" id="IPR019734">
    <property type="entry name" value="TPR_rpt"/>
</dbReference>
<keyword evidence="2 3" id="KW-0802">TPR repeat</keyword>
<dbReference type="SMART" id="SM00028">
    <property type="entry name" value="TPR"/>
    <property type="match status" value="6"/>
</dbReference>
<dbReference type="GO" id="GO:0046813">
    <property type="term" value="P:receptor-mediated virion attachment to host cell"/>
    <property type="evidence" value="ECO:0007669"/>
    <property type="project" value="TreeGrafter"/>
</dbReference>
<dbReference type="GO" id="GO:0009279">
    <property type="term" value="C:cell outer membrane"/>
    <property type="evidence" value="ECO:0007669"/>
    <property type="project" value="TreeGrafter"/>
</dbReference>
<dbReference type="AlphaFoldDB" id="A0A9D1JG22"/>
<dbReference type="SUPFAM" id="SSF48452">
    <property type="entry name" value="TPR-like"/>
    <property type="match status" value="1"/>
</dbReference>
<protein>
    <submittedName>
        <fullName evidence="4">Tetratricopeptide repeat protein</fullName>
    </submittedName>
</protein>
<dbReference type="PANTHER" id="PTHR44858:SF1">
    <property type="entry name" value="UDP-N-ACETYLGLUCOSAMINE--PEPTIDE N-ACETYLGLUCOSAMINYLTRANSFERASE SPINDLY-RELATED"/>
    <property type="match status" value="1"/>
</dbReference>
<keyword evidence="1" id="KW-0677">Repeat</keyword>
<dbReference type="PROSITE" id="PS50005">
    <property type="entry name" value="TPR"/>
    <property type="match status" value="2"/>
</dbReference>